<feature type="transmembrane region" description="Helical" evidence="7">
    <location>
        <begin position="881"/>
        <end position="899"/>
    </location>
</feature>
<evidence type="ECO:0000256" key="2">
    <source>
        <dbReference type="ARBA" id="ARBA00022475"/>
    </source>
</evidence>
<feature type="transmembrane region" description="Helical" evidence="7">
    <location>
        <begin position="289"/>
        <end position="309"/>
    </location>
</feature>
<keyword evidence="4 7" id="KW-1133">Transmembrane helix</keyword>
<dbReference type="GO" id="GO:0022857">
    <property type="term" value="F:transmembrane transporter activity"/>
    <property type="evidence" value="ECO:0007669"/>
    <property type="project" value="TreeGrafter"/>
</dbReference>
<dbReference type="AlphaFoldDB" id="A0AAE3EE32"/>
<evidence type="ECO:0000256" key="7">
    <source>
        <dbReference type="SAM" id="Phobius"/>
    </source>
</evidence>
<keyword evidence="10" id="KW-1185">Reference proteome</keyword>
<organism evidence="9 10">
    <name type="scientific">Hominifimenecus microfluidus</name>
    <dbReference type="NCBI Taxonomy" id="2885348"/>
    <lineage>
        <taxon>Bacteria</taxon>
        <taxon>Bacillati</taxon>
        <taxon>Bacillota</taxon>
        <taxon>Clostridia</taxon>
        <taxon>Lachnospirales</taxon>
        <taxon>Lachnospiraceae</taxon>
        <taxon>Hominifimenecus</taxon>
    </lineage>
</organism>
<keyword evidence="2" id="KW-1003">Cell membrane</keyword>
<evidence type="ECO:0000256" key="3">
    <source>
        <dbReference type="ARBA" id="ARBA00022692"/>
    </source>
</evidence>
<feature type="transmembrane region" description="Helical" evidence="7">
    <location>
        <begin position="783"/>
        <end position="806"/>
    </location>
</feature>
<evidence type="ECO:0000256" key="4">
    <source>
        <dbReference type="ARBA" id="ARBA00022989"/>
    </source>
</evidence>
<gene>
    <name evidence="9" type="ORF">LKD81_17385</name>
</gene>
<name>A0AAE3EE32_9FIRM</name>
<dbReference type="EMBL" id="JAJEQR010000094">
    <property type="protein sequence ID" value="MCC2232740.1"/>
    <property type="molecule type" value="Genomic_DNA"/>
</dbReference>
<feature type="transmembrane region" description="Helical" evidence="7">
    <location>
        <begin position="379"/>
        <end position="402"/>
    </location>
</feature>
<dbReference type="PANTHER" id="PTHR30572:SF4">
    <property type="entry name" value="ABC TRANSPORTER PERMEASE YTRF"/>
    <property type="match status" value="1"/>
</dbReference>
<evidence type="ECO:0000313" key="10">
    <source>
        <dbReference type="Proteomes" id="UP001198182"/>
    </source>
</evidence>
<feature type="transmembrane region" description="Helical" evidence="7">
    <location>
        <begin position="446"/>
        <end position="469"/>
    </location>
</feature>
<dbReference type="Proteomes" id="UP001198182">
    <property type="component" value="Unassembled WGS sequence"/>
</dbReference>
<comment type="caution">
    <text evidence="9">The sequence shown here is derived from an EMBL/GenBank/DDBJ whole genome shotgun (WGS) entry which is preliminary data.</text>
</comment>
<keyword evidence="3 7" id="KW-0812">Transmembrane</keyword>
<dbReference type="GO" id="GO:0005886">
    <property type="term" value="C:plasma membrane"/>
    <property type="evidence" value="ECO:0007669"/>
    <property type="project" value="UniProtKB-SubCell"/>
</dbReference>
<dbReference type="RefSeq" id="WP_308455128.1">
    <property type="nucleotide sequence ID" value="NZ_JAJEQR010000094.1"/>
</dbReference>
<evidence type="ECO:0000256" key="6">
    <source>
        <dbReference type="ARBA" id="ARBA00038076"/>
    </source>
</evidence>
<evidence type="ECO:0000256" key="5">
    <source>
        <dbReference type="ARBA" id="ARBA00023136"/>
    </source>
</evidence>
<evidence type="ECO:0000259" key="8">
    <source>
        <dbReference type="Pfam" id="PF02687"/>
    </source>
</evidence>
<feature type="transmembrane region" description="Helical" evidence="7">
    <location>
        <begin position="339"/>
        <end position="359"/>
    </location>
</feature>
<dbReference type="Pfam" id="PF02687">
    <property type="entry name" value="FtsX"/>
    <property type="match status" value="1"/>
</dbReference>
<reference evidence="9" key="1">
    <citation type="submission" date="2021-10" db="EMBL/GenBank/DDBJ databases">
        <title>Anaerobic single-cell dispensing facilitates the cultivation of human gut bacteria.</title>
        <authorList>
            <person name="Afrizal A."/>
        </authorList>
    </citation>
    <scope>NUCLEOTIDE SEQUENCE</scope>
    <source>
        <strain evidence="9">CLA-AA-H215</strain>
    </source>
</reference>
<feature type="transmembrane region" description="Helical" evidence="7">
    <location>
        <begin position="838"/>
        <end position="861"/>
    </location>
</feature>
<dbReference type="PANTHER" id="PTHR30572">
    <property type="entry name" value="MEMBRANE COMPONENT OF TRANSPORTER-RELATED"/>
    <property type="match status" value="1"/>
</dbReference>
<dbReference type="InterPro" id="IPR003838">
    <property type="entry name" value="ABC3_permease_C"/>
</dbReference>
<dbReference type="InterPro" id="IPR050250">
    <property type="entry name" value="Macrolide_Exporter_MacB"/>
</dbReference>
<comment type="subcellular location">
    <subcellularLocation>
        <location evidence="1">Cell membrane</location>
        <topology evidence="1">Multi-pass membrane protein</topology>
    </subcellularLocation>
</comment>
<evidence type="ECO:0000313" key="9">
    <source>
        <dbReference type="EMBL" id="MCC2232740.1"/>
    </source>
</evidence>
<accession>A0AAE3EE32</accession>
<protein>
    <recommendedName>
        <fullName evidence="8">ABC3 transporter permease C-terminal domain-containing protein</fullName>
    </recommendedName>
</protein>
<sequence length="913" mass="103427">MRNDHIPGMRRWRKNRKQLFLILAAMSLCFFLIEMTFLFSDSLELTMQERRMDAYGEWQYALKHISEEDEAKIFALPLLEKAGTVWTAGDIENEAIKGAFAIGGMDENAIDLSRLTLVDGYFPEKAGEAAVEATILKKLGVEMRVGETIVLEIAPYQKSNDTSGTKQTSGKNKEIREITLTVCGIIKDYSTGWCISTNIELPGVFITEETATAHALELPSSEDPQLARAHNTLLMKGRPEWTSIREDMDSFAMNPDKEMFRAGRDGKYTNYYAYPDADKADSLLGPMMISLRLISIFLGTLILLITVWYSAKSRFTEWQDLYTLGAPIRLLRRNLIQEALIFALISIGIGLGLALLLFTGGQALLPGLQQTQLYFQLSWFHLLLTALIGSASVAIAYFLPVLRLRRIADGSRKEKQMRRKCRYRRMKRSVPSMWSIWFREQRERPLWFFAELVLLIGILAMPCIGVHMVGAKAQEIRVIESRSSDYIFDNDKHGNTGVDEERLNRLKDIYGVSEVRAWHRLQMSSNEISESMLIDLSAYLDDEAVALSFALREEFLQARSEEIQQQIEWADPDSDSGKRERKALEKDLQANENALQALQDGYYPLDFYSTSDETELRKILRNLEAGAITEEEFLSGEKAVLLLAPWQQPSDLYGDTYYTVNVKQYQNPEDGVYVKCLSPEEPVSVQYGGEETQIPVGGILYGLDQADDLRVLMASPFAVLCSDAMFERIVSGKNGSSYQYVEIDASMDADYITDKQVEKALAGMESDIFTNRREELAQMKQDYYASIGFYGVLCGLGSVLCLMIFYSMAAFRSSDQAKEQELFAHLGMKQSWKNGKGIAETLLPGLLSIGIVTLGLSVFYTWQTRLRVSTIEFSIDVGMNAGWYLFICLLYLAVILMVQRQANRIKQERAKKI</sequence>
<proteinExistence type="inferred from homology"/>
<comment type="similarity">
    <text evidence="6">Belongs to the ABC-4 integral membrane protein family.</text>
</comment>
<keyword evidence="5 7" id="KW-0472">Membrane</keyword>
<evidence type="ECO:0000256" key="1">
    <source>
        <dbReference type="ARBA" id="ARBA00004651"/>
    </source>
</evidence>
<feature type="domain" description="ABC3 transporter permease C-terminal" evidence="8">
    <location>
        <begin position="293"/>
        <end position="407"/>
    </location>
</feature>